<keyword evidence="5" id="KW-1185">Reference proteome</keyword>
<name>A0ABY4B3Q2_9BACT</name>
<dbReference type="GO" id="GO:0008233">
    <property type="term" value="F:peptidase activity"/>
    <property type="evidence" value="ECO:0007669"/>
    <property type="project" value="UniProtKB-KW"/>
</dbReference>
<protein>
    <submittedName>
        <fullName evidence="4">Aspartyl protease family protein</fullName>
    </submittedName>
</protein>
<sequence>MFVSRLVWLLLFLLWGGEMQPAARAQAASTEAPFRLRNTRHPRARVPVQLQRNLLIVKCLLNGAGPYNFLLDTGVSTTLITSPALADSLHLRHGERFRIVGAGGADSGLLAYQADSVRLTLGGVEAAHLSPLVLEADALNLSGYVGMPIHGILGSELFRSFVVALRPEESFMVLHDPATFQAPRGRQWSSLPISLEKGKAYFQAPVQLSDSLTLPLKLVLDTGASHALSLETDSDPRLALPPRRLAAELGQGLTGTVRGYLGRVGALHLGRYRLRSVLTSYPDGADVHRRADVPRNGNVGYELLKRFSLVIDYPHQRLLLRPNAHLSEPFEHDMCGLDLLAFSPDYRRYLVLSVAPGSPAHQAGVELDEELLSINLLPASAFTLTQLSRMLRSEDGRAVYLVLRRPNGDLHTVTLRLKRQI</sequence>
<dbReference type="SUPFAM" id="SSF50156">
    <property type="entry name" value="PDZ domain-like"/>
    <property type="match status" value="1"/>
</dbReference>
<keyword evidence="4" id="KW-0645">Protease</keyword>
<dbReference type="InterPro" id="IPR001969">
    <property type="entry name" value="Aspartic_peptidase_AS"/>
</dbReference>
<dbReference type="SUPFAM" id="SSF50630">
    <property type="entry name" value="Acid proteases"/>
    <property type="match status" value="1"/>
</dbReference>
<dbReference type="CDD" id="cd05483">
    <property type="entry name" value="retropepsin_like_bacteria"/>
    <property type="match status" value="1"/>
</dbReference>
<dbReference type="InterPro" id="IPR001478">
    <property type="entry name" value="PDZ"/>
</dbReference>
<dbReference type="InterPro" id="IPR036034">
    <property type="entry name" value="PDZ_sf"/>
</dbReference>
<keyword evidence="1" id="KW-0378">Hydrolase</keyword>
<feature type="domain" description="Peptidase A2" evidence="3">
    <location>
        <begin position="67"/>
        <end position="104"/>
    </location>
</feature>
<dbReference type="Gene3D" id="2.30.42.10">
    <property type="match status" value="1"/>
</dbReference>
<dbReference type="Pfam" id="PF17820">
    <property type="entry name" value="PDZ_6"/>
    <property type="match status" value="1"/>
</dbReference>
<dbReference type="Pfam" id="PF13650">
    <property type="entry name" value="Asp_protease_2"/>
    <property type="match status" value="2"/>
</dbReference>
<reference evidence="4 5" key="1">
    <citation type="submission" date="2022-03" db="EMBL/GenBank/DDBJ databases">
        <title>Hymenobactersp. isolated from the air.</title>
        <authorList>
            <person name="Won M."/>
            <person name="Kwon S.-W."/>
        </authorList>
    </citation>
    <scope>NUCLEOTIDE SEQUENCE [LARGE SCALE GENOMIC DNA]</scope>
    <source>
        <strain evidence="4 5">KACC 22596</strain>
    </source>
</reference>
<organism evidence="4 5">
    <name type="scientific">Hymenobacter monticola</name>
    <dbReference type="NCBI Taxonomy" id="1705399"/>
    <lineage>
        <taxon>Bacteria</taxon>
        <taxon>Pseudomonadati</taxon>
        <taxon>Bacteroidota</taxon>
        <taxon>Cytophagia</taxon>
        <taxon>Cytophagales</taxon>
        <taxon>Hymenobacteraceae</taxon>
        <taxon>Hymenobacter</taxon>
    </lineage>
</organism>
<evidence type="ECO:0000259" key="3">
    <source>
        <dbReference type="PROSITE" id="PS50175"/>
    </source>
</evidence>
<gene>
    <name evidence="4" type="ORF">MTP16_21135</name>
</gene>
<feature type="domain" description="PDZ" evidence="2">
    <location>
        <begin position="336"/>
        <end position="406"/>
    </location>
</feature>
<evidence type="ECO:0000313" key="5">
    <source>
        <dbReference type="Proteomes" id="UP000831390"/>
    </source>
</evidence>
<dbReference type="Proteomes" id="UP000831390">
    <property type="component" value="Chromosome"/>
</dbReference>
<dbReference type="InterPro" id="IPR021109">
    <property type="entry name" value="Peptidase_aspartic_dom_sf"/>
</dbReference>
<accession>A0ABY4B3Q2</accession>
<dbReference type="InterPro" id="IPR034122">
    <property type="entry name" value="Retropepsin-like_bacterial"/>
</dbReference>
<proteinExistence type="predicted"/>
<dbReference type="InterPro" id="IPR001995">
    <property type="entry name" value="Peptidase_A2_cat"/>
</dbReference>
<dbReference type="GO" id="GO:0006508">
    <property type="term" value="P:proteolysis"/>
    <property type="evidence" value="ECO:0007669"/>
    <property type="project" value="UniProtKB-KW"/>
</dbReference>
<dbReference type="Gene3D" id="2.40.70.10">
    <property type="entry name" value="Acid Proteases"/>
    <property type="match status" value="2"/>
</dbReference>
<dbReference type="PROSITE" id="PS00141">
    <property type="entry name" value="ASP_PROTEASE"/>
    <property type="match status" value="1"/>
</dbReference>
<dbReference type="InterPro" id="IPR041489">
    <property type="entry name" value="PDZ_6"/>
</dbReference>
<evidence type="ECO:0000259" key="2">
    <source>
        <dbReference type="PROSITE" id="PS50106"/>
    </source>
</evidence>
<dbReference type="PROSITE" id="PS50106">
    <property type="entry name" value="PDZ"/>
    <property type="match status" value="1"/>
</dbReference>
<evidence type="ECO:0000313" key="4">
    <source>
        <dbReference type="EMBL" id="UOE33615.1"/>
    </source>
</evidence>
<evidence type="ECO:0000256" key="1">
    <source>
        <dbReference type="ARBA" id="ARBA00022801"/>
    </source>
</evidence>
<dbReference type="EMBL" id="CP094534">
    <property type="protein sequence ID" value="UOE33615.1"/>
    <property type="molecule type" value="Genomic_DNA"/>
</dbReference>
<dbReference type="RefSeq" id="WP_243513526.1">
    <property type="nucleotide sequence ID" value="NZ_CP094534.1"/>
</dbReference>
<dbReference type="PROSITE" id="PS50175">
    <property type="entry name" value="ASP_PROT_RETROV"/>
    <property type="match status" value="1"/>
</dbReference>